<sequence>MLPRPKSKPLARRSCCSWTTGPCTSTGPLTSASWWAVPCSAQGGAWQPPASWSPRLPRVTLRRNTTCSRGSRRSWLSCGLPSTPSRGLPHRVRGAPPSPCPKCRTFRLLSRPDGKCITMANISCKNHCVSGFKVSNFLPLQLFHHYSKGEINFFCFSLISFSLTKCQAPAEWMD</sequence>
<evidence type="ECO:0000313" key="1">
    <source>
        <dbReference type="EMBL" id="KAJ8412702.1"/>
    </source>
</evidence>
<comment type="caution">
    <text evidence="1">The sequence shown here is derived from an EMBL/GenBank/DDBJ whole genome shotgun (WGS) entry which is preliminary data.</text>
</comment>
<evidence type="ECO:0000313" key="2">
    <source>
        <dbReference type="Proteomes" id="UP001221898"/>
    </source>
</evidence>
<accession>A0AAD7T2P5</accession>
<dbReference type="EMBL" id="JAINUG010000018">
    <property type="protein sequence ID" value="KAJ8412702.1"/>
    <property type="molecule type" value="Genomic_DNA"/>
</dbReference>
<gene>
    <name evidence="1" type="ORF">AAFF_G00116530</name>
</gene>
<protein>
    <submittedName>
        <fullName evidence="1">Uncharacterized protein</fullName>
    </submittedName>
</protein>
<proteinExistence type="predicted"/>
<dbReference type="AlphaFoldDB" id="A0AAD7T2P5"/>
<name>A0AAD7T2P5_9TELE</name>
<dbReference type="Proteomes" id="UP001221898">
    <property type="component" value="Unassembled WGS sequence"/>
</dbReference>
<keyword evidence="2" id="KW-1185">Reference proteome</keyword>
<organism evidence="1 2">
    <name type="scientific">Aldrovandia affinis</name>
    <dbReference type="NCBI Taxonomy" id="143900"/>
    <lineage>
        <taxon>Eukaryota</taxon>
        <taxon>Metazoa</taxon>
        <taxon>Chordata</taxon>
        <taxon>Craniata</taxon>
        <taxon>Vertebrata</taxon>
        <taxon>Euteleostomi</taxon>
        <taxon>Actinopterygii</taxon>
        <taxon>Neopterygii</taxon>
        <taxon>Teleostei</taxon>
        <taxon>Notacanthiformes</taxon>
        <taxon>Halosauridae</taxon>
        <taxon>Aldrovandia</taxon>
    </lineage>
</organism>
<reference evidence="1" key="1">
    <citation type="journal article" date="2023" name="Science">
        <title>Genome structures resolve the early diversification of teleost fishes.</title>
        <authorList>
            <person name="Parey E."/>
            <person name="Louis A."/>
            <person name="Montfort J."/>
            <person name="Bouchez O."/>
            <person name="Roques C."/>
            <person name="Iampietro C."/>
            <person name="Lluch J."/>
            <person name="Castinel A."/>
            <person name="Donnadieu C."/>
            <person name="Desvignes T."/>
            <person name="Floi Bucao C."/>
            <person name="Jouanno E."/>
            <person name="Wen M."/>
            <person name="Mejri S."/>
            <person name="Dirks R."/>
            <person name="Jansen H."/>
            <person name="Henkel C."/>
            <person name="Chen W.J."/>
            <person name="Zahm M."/>
            <person name="Cabau C."/>
            <person name="Klopp C."/>
            <person name="Thompson A.W."/>
            <person name="Robinson-Rechavi M."/>
            <person name="Braasch I."/>
            <person name="Lecointre G."/>
            <person name="Bobe J."/>
            <person name="Postlethwait J.H."/>
            <person name="Berthelot C."/>
            <person name="Roest Crollius H."/>
            <person name="Guiguen Y."/>
        </authorList>
    </citation>
    <scope>NUCLEOTIDE SEQUENCE</scope>
    <source>
        <strain evidence="1">NC1722</strain>
    </source>
</reference>